<evidence type="ECO:0000256" key="1">
    <source>
        <dbReference type="ARBA" id="ARBA00022617"/>
    </source>
</evidence>
<keyword evidence="5" id="KW-0812">Transmembrane</keyword>
<dbReference type="Gene3D" id="1.10.760.10">
    <property type="entry name" value="Cytochrome c-like domain"/>
    <property type="match status" value="2"/>
</dbReference>
<name>A0ABS1WT20_9GAMM</name>
<evidence type="ECO:0000256" key="2">
    <source>
        <dbReference type="ARBA" id="ARBA00022723"/>
    </source>
</evidence>
<dbReference type="PANTHER" id="PTHR35008">
    <property type="entry name" value="BLL4482 PROTEIN-RELATED"/>
    <property type="match status" value="1"/>
</dbReference>
<dbReference type="RefSeq" id="WP_203166047.1">
    <property type="nucleotide sequence ID" value="NZ_JAEVLS010000001.1"/>
</dbReference>
<feature type="transmembrane region" description="Helical" evidence="5">
    <location>
        <begin position="7"/>
        <end position="29"/>
    </location>
</feature>
<accession>A0ABS1WT20</accession>
<comment type="caution">
    <text evidence="7">The sequence shown here is derived from an EMBL/GenBank/DDBJ whole genome shotgun (WGS) entry which is preliminary data.</text>
</comment>
<dbReference type="Proteomes" id="UP000661077">
    <property type="component" value="Unassembled WGS sequence"/>
</dbReference>
<reference evidence="7 8" key="1">
    <citation type="journal article" date="2021" name="Int. J. Syst. Evol. Microbiol.">
        <title>Steroidobacter gossypii sp. nov., isolated from soil of cotton cropping field.</title>
        <authorList>
            <person name="Huang R."/>
            <person name="Yang S."/>
            <person name="Zhen C."/>
            <person name="Liu W."/>
        </authorList>
    </citation>
    <scope>NUCLEOTIDE SEQUENCE [LARGE SCALE GENOMIC DNA]</scope>
    <source>
        <strain evidence="7 8">S1-65</strain>
    </source>
</reference>
<dbReference type="EMBL" id="JAEVLS010000001">
    <property type="protein sequence ID" value="MBM0104105.1"/>
    <property type="molecule type" value="Genomic_DNA"/>
</dbReference>
<dbReference type="InterPro" id="IPR051459">
    <property type="entry name" value="Cytochrome_c-type_DH"/>
</dbReference>
<evidence type="ECO:0000256" key="5">
    <source>
        <dbReference type="SAM" id="Phobius"/>
    </source>
</evidence>
<feature type="domain" description="Cytochrome c" evidence="6">
    <location>
        <begin position="52"/>
        <end position="152"/>
    </location>
</feature>
<keyword evidence="3 4" id="KW-0408">Iron</keyword>
<evidence type="ECO:0000313" key="8">
    <source>
        <dbReference type="Proteomes" id="UP000661077"/>
    </source>
</evidence>
<evidence type="ECO:0000259" key="6">
    <source>
        <dbReference type="PROSITE" id="PS51007"/>
    </source>
</evidence>
<evidence type="ECO:0000313" key="7">
    <source>
        <dbReference type="EMBL" id="MBM0104105.1"/>
    </source>
</evidence>
<organism evidence="7 8">
    <name type="scientific">Steroidobacter gossypii</name>
    <dbReference type="NCBI Taxonomy" id="2805490"/>
    <lineage>
        <taxon>Bacteria</taxon>
        <taxon>Pseudomonadati</taxon>
        <taxon>Pseudomonadota</taxon>
        <taxon>Gammaproteobacteria</taxon>
        <taxon>Steroidobacterales</taxon>
        <taxon>Steroidobacteraceae</taxon>
        <taxon>Steroidobacter</taxon>
    </lineage>
</organism>
<keyword evidence="5" id="KW-1133">Transmembrane helix</keyword>
<keyword evidence="2 4" id="KW-0479">Metal-binding</keyword>
<evidence type="ECO:0000256" key="3">
    <source>
        <dbReference type="ARBA" id="ARBA00023004"/>
    </source>
</evidence>
<feature type="domain" description="Cytochrome c" evidence="6">
    <location>
        <begin position="196"/>
        <end position="293"/>
    </location>
</feature>
<keyword evidence="8" id="KW-1185">Reference proteome</keyword>
<dbReference type="InterPro" id="IPR009056">
    <property type="entry name" value="Cyt_c-like_dom"/>
</dbReference>
<dbReference type="PROSITE" id="PS51007">
    <property type="entry name" value="CYTC"/>
    <property type="match status" value="2"/>
</dbReference>
<keyword evidence="1 4" id="KW-0349">Heme</keyword>
<proteinExistence type="predicted"/>
<protein>
    <submittedName>
        <fullName evidence="7">C-type cytochrome</fullName>
    </submittedName>
</protein>
<dbReference type="Pfam" id="PF00034">
    <property type="entry name" value="Cytochrom_C"/>
    <property type="match status" value="2"/>
</dbReference>
<dbReference type="PANTHER" id="PTHR35008:SF4">
    <property type="entry name" value="BLL4482 PROTEIN"/>
    <property type="match status" value="1"/>
</dbReference>
<gene>
    <name evidence="7" type="ORF">JM946_05085</name>
</gene>
<sequence>MNKLIKIVGGTLVVLAAGIGVTVGAAMVLSERKLNRVVDVKVGAIDLASYTPNMQRGEYLFLTRGCSECHGAKGEGRLVIDDSSSGFYVYTPNITRGGSGAAATYTDTDWIALLRHGLKPARTPVFIMPSEDYAQMADEDVAALVAYIRALPPAPERKAEMRIPLMLKALYAFGVTTDASEKIDHTKPAPARVPSDLHSQGEYIARTCAGCHGAGLAGGKIPGAPPSWPAAANLTSAPDGVMTRYTSPEQFREMMRSGRRADGTPVAVMPFESLRAMSDAELDAVFGFLKTLQPKASGTR</sequence>
<dbReference type="InterPro" id="IPR036909">
    <property type="entry name" value="Cyt_c-like_dom_sf"/>
</dbReference>
<evidence type="ECO:0000256" key="4">
    <source>
        <dbReference type="PROSITE-ProRule" id="PRU00433"/>
    </source>
</evidence>
<keyword evidence="5" id="KW-0472">Membrane</keyword>
<dbReference type="SUPFAM" id="SSF46626">
    <property type="entry name" value="Cytochrome c"/>
    <property type="match status" value="2"/>
</dbReference>